<dbReference type="Gene3D" id="1.25.40.10">
    <property type="entry name" value="Tetratricopeptide repeat domain"/>
    <property type="match status" value="1"/>
</dbReference>
<evidence type="ECO:0000313" key="4">
    <source>
        <dbReference type="EMBL" id="MCC4211287.1"/>
    </source>
</evidence>
<comment type="caution">
    <text evidence="4">The sequence shown here is derived from an EMBL/GenBank/DDBJ whole genome shotgun (WGS) entry which is preliminary data.</text>
</comment>
<sequence>MSSFGIWIWICTLGFPQQGVADTEKLHHPDVHASYYRNYLKGLSIPELRAAYDDEAVAFRQQRLIAEAYLYKARLAKDSFEVARAFDFAARLYDTETNLSYADSVILYSQNCGDYTYPALGYMLKGYYYYESGAYVKSLKAYYKAYDLARLNRNREQEIEISQALGAFQNRWGNYSKAIEIYENHIAYLQSRPDFETEYQEDYLITLHNLQLAYQRAEEYEEADRLIEIGLNKTLSTPDRLFFYDFLHSNGVNEYYLGHFENAERLLKEALPAISEDLSVVSVSYYYLGQIAKRNAQTALAYDYFKKIDSVYTLNQEVYPELKGVYNYLIDYNKNTQNPDKELYYTRRALAVDSVINANKLFVTDSYLNQVVKPRLLEEVNSARRALQKKYRKQILGYSLLVLVVLAAGLYINYSFKHKQTNLSQAATSLVAKKISNDEEVTEPVLTEEIKTVLLHRLQKFEEGEAFLDPELSLFGLAKNLNTNSAYLSRVINEVKGVNFSNYINELRVQHLLKKLEDDPQLQFYKIQALGEEVGFKRAYSFSKAFERKVGEKPSNYLKQLRSVES</sequence>
<organism evidence="4 5">
    <name type="scientific">Leeuwenhoekiella parthenopeia</name>
    <dbReference type="NCBI Taxonomy" id="2890320"/>
    <lineage>
        <taxon>Bacteria</taxon>
        <taxon>Pseudomonadati</taxon>
        <taxon>Bacteroidota</taxon>
        <taxon>Flavobacteriia</taxon>
        <taxon>Flavobacteriales</taxon>
        <taxon>Flavobacteriaceae</taxon>
        <taxon>Leeuwenhoekiella</taxon>
    </lineage>
</organism>
<keyword evidence="5" id="KW-1185">Reference proteome</keyword>
<reference evidence="4 5" key="1">
    <citation type="submission" date="2021-11" db="EMBL/GenBank/DDBJ databases">
        <title>Seasonal and diel survey of microbial diversity of the Tyrrhenian coast.</title>
        <authorList>
            <person name="Gattoni G."/>
            <person name="Corral P."/>
        </authorList>
    </citation>
    <scope>NUCLEOTIDE SEQUENCE [LARGE SCALE GENOMIC DNA]</scope>
    <source>
        <strain evidence="4 5">Mr9</strain>
    </source>
</reference>
<dbReference type="SUPFAM" id="SSF48452">
    <property type="entry name" value="TPR-like"/>
    <property type="match status" value="2"/>
</dbReference>
<evidence type="ECO:0000259" key="3">
    <source>
        <dbReference type="PROSITE" id="PS01124"/>
    </source>
</evidence>
<dbReference type="InterPro" id="IPR018060">
    <property type="entry name" value="HTH_AraC"/>
</dbReference>
<feature type="domain" description="HTH araC/xylS-type" evidence="3">
    <location>
        <begin position="448"/>
        <end position="560"/>
    </location>
</feature>
<proteinExistence type="predicted"/>
<gene>
    <name evidence="4" type="ORF">LLW17_01030</name>
</gene>
<dbReference type="PANTHER" id="PTHR43280:SF29">
    <property type="entry name" value="ARAC-FAMILY TRANSCRIPTIONAL REGULATOR"/>
    <property type="match status" value="1"/>
</dbReference>
<evidence type="ECO:0000313" key="5">
    <source>
        <dbReference type="Proteomes" id="UP001197770"/>
    </source>
</evidence>
<feature type="transmembrane region" description="Helical" evidence="2">
    <location>
        <begin position="395"/>
        <end position="414"/>
    </location>
</feature>
<keyword evidence="1" id="KW-0238">DNA-binding</keyword>
<dbReference type="InterPro" id="IPR011990">
    <property type="entry name" value="TPR-like_helical_dom_sf"/>
</dbReference>
<dbReference type="Proteomes" id="UP001197770">
    <property type="component" value="Unassembled WGS sequence"/>
</dbReference>
<dbReference type="RefSeq" id="WP_228228410.1">
    <property type="nucleotide sequence ID" value="NZ_JAJGMW010000001.1"/>
</dbReference>
<evidence type="ECO:0000256" key="1">
    <source>
        <dbReference type="ARBA" id="ARBA00023125"/>
    </source>
</evidence>
<protein>
    <submittedName>
        <fullName evidence="4">Helix-turn-helix domain-containing protein</fullName>
    </submittedName>
</protein>
<dbReference type="PROSITE" id="PS01124">
    <property type="entry name" value="HTH_ARAC_FAMILY_2"/>
    <property type="match status" value="1"/>
</dbReference>
<name>A0ABS8GMS3_9FLAO</name>
<dbReference type="Pfam" id="PF12833">
    <property type="entry name" value="HTH_18"/>
    <property type="match status" value="1"/>
</dbReference>
<keyword evidence="2" id="KW-0812">Transmembrane</keyword>
<keyword evidence="2" id="KW-0472">Membrane</keyword>
<keyword evidence="2" id="KW-1133">Transmembrane helix</keyword>
<dbReference type="SMART" id="SM00342">
    <property type="entry name" value="HTH_ARAC"/>
    <property type="match status" value="1"/>
</dbReference>
<accession>A0ABS8GMS3</accession>
<dbReference type="EMBL" id="JAJGMW010000001">
    <property type="protein sequence ID" value="MCC4211287.1"/>
    <property type="molecule type" value="Genomic_DNA"/>
</dbReference>
<dbReference type="PANTHER" id="PTHR43280">
    <property type="entry name" value="ARAC-FAMILY TRANSCRIPTIONAL REGULATOR"/>
    <property type="match status" value="1"/>
</dbReference>
<evidence type="ECO:0000256" key="2">
    <source>
        <dbReference type="SAM" id="Phobius"/>
    </source>
</evidence>
<dbReference type="Gene3D" id="1.10.10.60">
    <property type="entry name" value="Homeodomain-like"/>
    <property type="match status" value="2"/>
</dbReference>